<evidence type="ECO:0000259" key="6">
    <source>
        <dbReference type="PROSITE" id="PS50893"/>
    </source>
</evidence>
<sequence>MDETSVRPTGRTDQSADGGVEPLLSLRGLSRHFVTRSGVFRRRTTTLRAVDGVDLDLRPGETLGLVGESGCGKSTLGRCVLRIDEPTAGEIRYRGRRGAGYADADFDAGFDADVDVARAAGRELAGYRRDVRLVFQDPFGSLNPRMTVRQLLGESMRSLPSEERTERTIDLLRQVGLRRDHLDRYPHAFSGGERQRIGIARAIATDPQLVVADEAVSALDVSVRAQVLNLFGRLQAERGLAYLFISHDLSVVEHLSDRVAVMYLGQVIEIADKDTLFTRPGHPYTEALLSAVPQPDPRVQRFRERITVRGELPDPTAVPSGCPFRTRCLYAETVCAEQRPPLRMLPDGQQVACHFAGELSLRGVERLG</sequence>
<evidence type="ECO:0000256" key="3">
    <source>
        <dbReference type="ARBA" id="ARBA00022741"/>
    </source>
</evidence>
<dbReference type="Pfam" id="PF00005">
    <property type="entry name" value="ABC_tran"/>
    <property type="match status" value="1"/>
</dbReference>
<dbReference type="InterPro" id="IPR027417">
    <property type="entry name" value="P-loop_NTPase"/>
</dbReference>
<evidence type="ECO:0000256" key="5">
    <source>
        <dbReference type="SAM" id="MobiDB-lite"/>
    </source>
</evidence>
<dbReference type="PANTHER" id="PTHR43776">
    <property type="entry name" value="TRANSPORT ATP-BINDING PROTEIN"/>
    <property type="match status" value="1"/>
</dbReference>
<dbReference type="Pfam" id="PF08352">
    <property type="entry name" value="oligo_HPY"/>
    <property type="match status" value="1"/>
</dbReference>
<proteinExistence type="inferred from homology"/>
<dbReference type="PROSITE" id="PS50893">
    <property type="entry name" value="ABC_TRANSPORTER_2"/>
    <property type="match status" value="1"/>
</dbReference>
<keyword evidence="2" id="KW-0813">Transport</keyword>
<dbReference type="InterPro" id="IPR003593">
    <property type="entry name" value="AAA+_ATPase"/>
</dbReference>
<accession>A0ABU2DTV1</accession>
<keyword evidence="3" id="KW-0547">Nucleotide-binding</keyword>
<dbReference type="CDD" id="cd03257">
    <property type="entry name" value="ABC_NikE_OppD_transporters"/>
    <property type="match status" value="1"/>
</dbReference>
<keyword evidence="4 7" id="KW-0067">ATP-binding</keyword>
<dbReference type="PANTHER" id="PTHR43776:SF7">
    <property type="entry name" value="D,D-DIPEPTIDE TRANSPORT ATP-BINDING PROTEIN DDPF-RELATED"/>
    <property type="match status" value="1"/>
</dbReference>
<evidence type="ECO:0000313" key="7">
    <source>
        <dbReference type="EMBL" id="MDR8019811.1"/>
    </source>
</evidence>
<feature type="region of interest" description="Disordered" evidence="5">
    <location>
        <begin position="1"/>
        <end position="21"/>
    </location>
</feature>
<dbReference type="InterPro" id="IPR013563">
    <property type="entry name" value="Oligopep_ABC_C"/>
</dbReference>
<evidence type="ECO:0000256" key="4">
    <source>
        <dbReference type="ARBA" id="ARBA00022840"/>
    </source>
</evidence>
<name>A0ABU2DTV1_9MICC</name>
<dbReference type="EMBL" id="JAVKGR010000011">
    <property type="protein sequence ID" value="MDR8019811.1"/>
    <property type="molecule type" value="Genomic_DNA"/>
</dbReference>
<protein>
    <submittedName>
        <fullName evidence="7">ATP-binding cassette domain-containing protein</fullName>
    </submittedName>
</protein>
<keyword evidence="8" id="KW-1185">Reference proteome</keyword>
<dbReference type="InterPro" id="IPR003439">
    <property type="entry name" value="ABC_transporter-like_ATP-bd"/>
</dbReference>
<dbReference type="RefSeq" id="WP_310548802.1">
    <property type="nucleotide sequence ID" value="NZ_JAVKGR010000011.1"/>
</dbReference>
<reference evidence="7 8" key="1">
    <citation type="submission" date="2023-09" db="EMBL/GenBank/DDBJ databases">
        <title>Description of three actinobacteria isolated from air of manufacturing shop in a pharmaceutical factory.</title>
        <authorList>
            <person name="Zhang D.-F."/>
        </authorList>
    </citation>
    <scope>NUCLEOTIDE SEQUENCE [LARGE SCALE GENOMIC DNA]</scope>
    <source>
        <strain evidence="7 8">LY-0111</strain>
    </source>
</reference>
<evidence type="ECO:0000256" key="1">
    <source>
        <dbReference type="ARBA" id="ARBA00005417"/>
    </source>
</evidence>
<feature type="domain" description="ABC transporter" evidence="6">
    <location>
        <begin position="34"/>
        <end position="289"/>
    </location>
</feature>
<dbReference type="Gene3D" id="3.40.50.300">
    <property type="entry name" value="P-loop containing nucleotide triphosphate hydrolases"/>
    <property type="match status" value="1"/>
</dbReference>
<evidence type="ECO:0000256" key="2">
    <source>
        <dbReference type="ARBA" id="ARBA00022448"/>
    </source>
</evidence>
<comment type="similarity">
    <text evidence="1">Belongs to the ABC transporter superfamily.</text>
</comment>
<organism evidence="7 8">
    <name type="scientific">Nesterenkonia aerolata</name>
    <dbReference type="NCBI Taxonomy" id="3074079"/>
    <lineage>
        <taxon>Bacteria</taxon>
        <taxon>Bacillati</taxon>
        <taxon>Actinomycetota</taxon>
        <taxon>Actinomycetes</taxon>
        <taxon>Micrococcales</taxon>
        <taxon>Micrococcaceae</taxon>
        <taxon>Nesterenkonia</taxon>
    </lineage>
</organism>
<dbReference type="InterPro" id="IPR017871">
    <property type="entry name" value="ABC_transporter-like_CS"/>
</dbReference>
<dbReference type="NCBIfam" id="TIGR01727">
    <property type="entry name" value="oligo_HPY"/>
    <property type="match status" value="1"/>
</dbReference>
<gene>
    <name evidence="7" type="ORF">RIL96_09590</name>
</gene>
<dbReference type="SMART" id="SM00382">
    <property type="entry name" value="AAA"/>
    <property type="match status" value="1"/>
</dbReference>
<dbReference type="Proteomes" id="UP001251870">
    <property type="component" value="Unassembled WGS sequence"/>
</dbReference>
<dbReference type="SUPFAM" id="SSF52540">
    <property type="entry name" value="P-loop containing nucleoside triphosphate hydrolases"/>
    <property type="match status" value="1"/>
</dbReference>
<comment type="caution">
    <text evidence="7">The sequence shown here is derived from an EMBL/GenBank/DDBJ whole genome shotgun (WGS) entry which is preliminary data.</text>
</comment>
<evidence type="ECO:0000313" key="8">
    <source>
        <dbReference type="Proteomes" id="UP001251870"/>
    </source>
</evidence>
<dbReference type="PROSITE" id="PS00211">
    <property type="entry name" value="ABC_TRANSPORTER_1"/>
    <property type="match status" value="1"/>
</dbReference>
<dbReference type="InterPro" id="IPR050319">
    <property type="entry name" value="ABC_transp_ATP-bind"/>
</dbReference>
<dbReference type="GO" id="GO:0005524">
    <property type="term" value="F:ATP binding"/>
    <property type="evidence" value="ECO:0007669"/>
    <property type="project" value="UniProtKB-KW"/>
</dbReference>